<keyword evidence="3 5" id="KW-1133">Transmembrane helix</keyword>
<protein>
    <submittedName>
        <fullName evidence="6">Feline leukemia virus subgroup C receptor-related protein 2-like protein</fullName>
    </submittedName>
</protein>
<evidence type="ECO:0000256" key="5">
    <source>
        <dbReference type="SAM" id="Phobius"/>
    </source>
</evidence>
<feature type="non-terminal residue" evidence="6">
    <location>
        <position position="345"/>
    </location>
</feature>
<keyword evidence="4 5" id="KW-0472">Membrane</keyword>
<comment type="subcellular location">
    <subcellularLocation>
        <location evidence="1">Membrane</location>
        <topology evidence="1">Multi-pass membrane protein</topology>
    </subcellularLocation>
</comment>
<dbReference type="InterPro" id="IPR049680">
    <property type="entry name" value="FLVCR1-2_SLC49-like"/>
</dbReference>
<dbReference type="EMBL" id="NCKV01011643">
    <property type="protein sequence ID" value="RWS21587.1"/>
    <property type="molecule type" value="Genomic_DNA"/>
</dbReference>
<keyword evidence="2 5" id="KW-0812">Transmembrane</keyword>
<feature type="transmembrane region" description="Helical" evidence="5">
    <location>
        <begin position="58"/>
        <end position="75"/>
    </location>
</feature>
<proteinExistence type="predicted"/>
<feature type="transmembrane region" description="Helical" evidence="5">
    <location>
        <begin position="298"/>
        <end position="318"/>
    </location>
</feature>
<evidence type="ECO:0000256" key="1">
    <source>
        <dbReference type="ARBA" id="ARBA00004141"/>
    </source>
</evidence>
<comment type="caution">
    <text evidence="6">The sequence shown here is derived from an EMBL/GenBank/DDBJ whole genome shotgun (WGS) entry which is preliminary data.</text>
</comment>
<dbReference type="Pfam" id="PF07690">
    <property type="entry name" value="MFS_1"/>
    <property type="match status" value="1"/>
</dbReference>
<dbReference type="GO" id="GO:0016020">
    <property type="term" value="C:membrane"/>
    <property type="evidence" value="ECO:0007669"/>
    <property type="project" value="UniProtKB-SubCell"/>
</dbReference>
<feature type="transmembrane region" description="Helical" evidence="5">
    <location>
        <begin position="106"/>
        <end position="131"/>
    </location>
</feature>
<feature type="transmembrane region" description="Helical" evidence="5">
    <location>
        <begin position="182"/>
        <end position="202"/>
    </location>
</feature>
<feature type="transmembrane region" description="Helical" evidence="5">
    <location>
        <begin position="19"/>
        <end position="38"/>
    </location>
</feature>
<evidence type="ECO:0000256" key="2">
    <source>
        <dbReference type="ARBA" id="ARBA00022692"/>
    </source>
</evidence>
<dbReference type="GO" id="GO:0097037">
    <property type="term" value="P:heme export"/>
    <property type="evidence" value="ECO:0007669"/>
    <property type="project" value="TreeGrafter"/>
</dbReference>
<keyword evidence="6" id="KW-0675">Receptor</keyword>
<feature type="transmembrane region" description="Helical" evidence="5">
    <location>
        <begin position="268"/>
        <end position="286"/>
    </location>
</feature>
<dbReference type="OrthoDB" id="422206at2759"/>
<gene>
    <name evidence="6" type="ORF">B4U80_14125</name>
</gene>
<dbReference type="InterPro" id="IPR036259">
    <property type="entry name" value="MFS_trans_sf"/>
</dbReference>
<accession>A0A443S224</accession>
<evidence type="ECO:0000256" key="3">
    <source>
        <dbReference type="ARBA" id="ARBA00022989"/>
    </source>
</evidence>
<dbReference type="AlphaFoldDB" id="A0A443S224"/>
<dbReference type="Proteomes" id="UP000288716">
    <property type="component" value="Unassembled WGS sequence"/>
</dbReference>
<sequence>MDENSGDSQQIFVVYKRRYLILILLATNFYQHYEFASITNIVADFYGINVSAVNWTSLLYNIGSAVMFYPIVMCIKKFGFRTTTVLVTFCNALGPSIKCFALNSDLYPLLLVGQSLPAFMTIVMPSLAAVFAANWFQSEHIATVLSVNNVFLNFGSAAAFLSPSIVFSGLKSKNDIFNSLSMVSIILALITNLIFIVSVIIVREKPPTFPSFAQHSREDRLKDKKFSELMLNKNYILLTIVFSIILAISQTLTVILNQSILTKFPNEYHIVTIAGLLSLASGMLSSPLTVTYPFSEAITINVSTLIACLPAIILLPLTSSLITNYGTFAGNSVLIIAALISLIAS</sequence>
<feature type="transmembrane region" description="Helical" evidence="5">
    <location>
        <begin position="325"/>
        <end position="344"/>
    </location>
</feature>
<evidence type="ECO:0000313" key="7">
    <source>
        <dbReference type="Proteomes" id="UP000288716"/>
    </source>
</evidence>
<evidence type="ECO:0000313" key="6">
    <source>
        <dbReference type="EMBL" id="RWS21587.1"/>
    </source>
</evidence>
<dbReference type="GO" id="GO:0020037">
    <property type="term" value="F:heme binding"/>
    <property type="evidence" value="ECO:0007669"/>
    <property type="project" value="TreeGrafter"/>
</dbReference>
<reference evidence="6 7" key="1">
    <citation type="journal article" date="2018" name="Gigascience">
        <title>Genomes of trombidid mites reveal novel predicted allergens and laterally-transferred genes associated with secondary metabolism.</title>
        <authorList>
            <person name="Dong X."/>
            <person name="Chaisiri K."/>
            <person name="Xia D."/>
            <person name="Armstrong S.D."/>
            <person name="Fang Y."/>
            <person name="Donnelly M.J."/>
            <person name="Kadowaki T."/>
            <person name="McGarry J.W."/>
            <person name="Darby A.C."/>
            <person name="Makepeace B.L."/>
        </authorList>
    </citation>
    <scope>NUCLEOTIDE SEQUENCE [LARGE SCALE GENOMIC DNA]</scope>
    <source>
        <strain evidence="6">UoL-UT</strain>
    </source>
</reference>
<name>A0A443S224_9ACAR</name>
<dbReference type="PANTHER" id="PTHR10924:SF4">
    <property type="entry name" value="GH15861P"/>
    <property type="match status" value="1"/>
</dbReference>
<dbReference type="VEuPathDB" id="VectorBase:LDEU010453"/>
<dbReference type="InterPro" id="IPR011701">
    <property type="entry name" value="MFS"/>
</dbReference>
<dbReference type="SUPFAM" id="SSF103473">
    <property type="entry name" value="MFS general substrate transporter"/>
    <property type="match status" value="1"/>
</dbReference>
<dbReference type="Gene3D" id="1.20.1250.20">
    <property type="entry name" value="MFS general substrate transporter like domains"/>
    <property type="match status" value="1"/>
</dbReference>
<organism evidence="6 7">
    <name type="scientific">Leptotrombidium deliense</name>
    <dbReference type="NCBI Taxonomy" id="299467"/>
    <lineage>
        <taxon>Eukaryota</taxon>
        <taxon>Metazoa</taxon>
        <taxon>Ecdysozoa</taxon>
        <taxon>Arthropoda</taxon>
        <taxon>Chelicerata</taxon>
        <taxon>Arachnida</taxon>
        <taxon>Acari</taxon>
        <taxon>Acariformes</taxon>
        <taxon>Trombidiformes</taxon>
        <taxon>Prostigmata</taxon>
        <taxon>Anystina</taxon>
        <taxon>Parasitengona</taxon>
        <taxon>Trombiculoidea</taxon>
        <taxon>Trombiculidae</taxon>
        <taxon>Leptotrombidium</taxon>
    </lineage>
</organism>
<feature type="transmembrane region" description="Helical" evidence="5">
    <location>
        <begin position="235"/>
        <end position="256"/>
    </location>
</feature>
<evidence type="ECO:0000256" key="4">
    <source>
        <dbReference type="ARBA" id="ARBA00023136"/>
    </source>
</evidence>
<keyword evidence="7" id="KW-1185">Reference proteome</keyword>
<feature type="transmembrane region" description="Helical" evidence="5">
    <location>
        <begin position="151"/>
        <end position="170"/>
    </location>
</feature>
<dbReference type="GO" id="GO:0015232">
    <property type="term" value="F:heme transmembrane transporter activity"/>
    <property type="evidence" value="ECO:0007669"/>
    <property type="project" value="TreeGrafter"/>
</dbReference>
<dbReference type="PANTHER" id="PTHR10924">
    <property type="entry name" value="MAJOR FACILITATOR SUPERFAMILY PROTEIN-RELATED"/>
    <property type="match status" value="1"/>
</dbReference>